<dbReference type="SUPFAM" id="SSF46565">
    <property type="entry name" value="Chaperone J-domain"/>
    <property type="match status" value="1"/>
</dbReference>
<dbReference type="InterPro" id="IPR051938">
    <property type="entry name" value="Apopto_cytoskel_mod"/>
</dbReference>
<name>A2BYK0_PROM5</name>
<dbReference type="InterPro" id="IPR018253">
    <property type="entry name" value="DnaJ_domain_CS"/>
</dbReference>
<dbReference type="InterPro" id="IPR036869">
    <property type="entry name" value="J_dom_sf"/>
</dbReference>
<keyword evidence="2" id="KW-0472">Membrane</keyword>
<feature type="domain" description="J" evidence="3">
    <location>
        <begin position="6"/>
        <end position="72"/>
    </location>
</feature>
<dbReference type="InterPro" id="IPR001623">
    <property type="entry name" value="DnaJ_domain"/>
</dbReference>
<dbReference type="PANTHER" id="PTHR44145">
    <property type="entry name" value="DNAJ HOMOLOG SUBFAMILY A MEMBER 3, MITOCHONDRIAL"/>
    <property type="match status" value="1"/>
</dbReference>
<dbReference type="eggNOG" id="COG0484">
    <property type="taxonomic scope" value="Bacteria"/>
</dbReference>
<dbReference type="Pfam" id="PF00226">
    <property type="entry name" value="DnaJ"/>
    <property type="match status" value="1"/>
</dbReference>
<dbReference type="STRING" id="167542.P9515_16541"/>
<evidence type="ECO:0000256" key="2">
    <source>
        <dbReference type="SAM" id="Phobius"/>
    </source>
</evidence>
<dbReference type="KEGG" id="pmc:P9515_16541"/>
<organism evidence="4 5">
    <name type="scientific">Prochlorococcus marinus (strain MIT 9515)</name>
    <dbReference type="NCBI Taxonomy" id="167542"/>
    <lineage>
        <taxon>Bacteria</taxon>
        <taxon>Bacillati</taxon>
        <taxon>Cyanobacteriota</taxon>
        <taxon>Cyanophyceae</taxon>
        <taxon>Synechococcales</taxon>
        <taxon>Prochlorococcaceae</taxon>
        <taxon>Prochlorococcus</taxon>
    </lineage>
</organism>
<dbReference type="GeneID" id="60202084"/>
<gene>
    <name evidence="4" type="ordered locus">P9515_16541</name>
</gene>
<dbReference type="PRINTS" id="PR00625">
    <property type="entry name" value="JDOMAIN"/>
</dbReference>
<dbReference type="AlphaFoldDB" id="A2BYK0"/>
<dbReference type="EMBL" id="CP000552">
    <property type="protein sequence ID" value="ABM72861.1"/>
    <property type="molecule type" value="Genomic_DNA"/>
</dbReference>
<dbReference type="HOGENOM" id="CLU_091338_0_0_3"/>
<dbReference type="RefSeq" id="WP_011820955.1">
    <property type="nucleotide sequence ID" value="NC_008817.1"/>
</dbReference>
<dbReference type="Proteomes" id="UP000001589">
    <property type="component" value="Chromosome"/>
</dbReference>
<protein>
    <submittedName>
        <fullName evidence="4">DnaJ-like protein</fullName>
    </submittedName>
</protein>
<keyword evidence="2" id="KW-1133">Transmembrane helix</keyword>
<evidence type="ECO:0000313" key="4">
    <source>
        <dbReference type="EMBL" id="ABM72861.1"/>
    </source>
</evidence>
<evidence type="ECO:0000313" key="5">
    <source>
        <dbReference type="Proteomes" id="UP000001589"/>
    </source>
</evidence>
<dbReference type="PANTHER" id="PTHR44145:SF3">
    <property type="entry name" value="DNAJ HOMOLOG SUBFAMILY A MEMBER 3, MITOCHONDRIAL"/>
    <property type="match status" value="1"/>
</dbReference>
<accession>A2BYK0</accession>
<keyword evidence="1" id="KW-0143">Chaperone</keyword>
<proteinExistence type="predicted"/>
<sequence>MKGKITYYKILGVDENASNHELRKAFCKLSLELHPDTTSLELEDAKNKFQKVLEAYENLNNSNLRKLYDEKLQVNSQKPSKPNLNVMNTLVMDANNNQLEGNRRPFSNGEMFSLFLLITIIFISLLFAILIASFTGKEIESIPTWLLR</sequence>
<dbReference type="Gene3D" id="1.10.287.110">
    <property type="entry name" value="DnaJ domain"/>
    <property type="match status" value="1"/>
</dbReference>
<reference evidence="4 5" key="1">
    <citation type="journal article" date="2007" name="PLoS Genet.">
        <title>Patterns and implications of gene gain and loss in the evolution of Prochlorococcus.</title>
        <authorList>
            <person name="Kettler G.C."/>
            <person name="Martiny A.C."/>
            <person name="Huang K."/>
            <person name="Zucker J."/>
            <person name="Coleman M.L."/>
            <person name="Rodrigue S."/>
            <person name="Chen F."/>
            <person name="Lapidus A."/>
            <person name="Ferriera S."/>
            <person name="Johnson J."/>
            <person name="Steglich C."/>
            <person name="Church G.M."/>
            <person name="Richardson P."/>
            <person name="Chisholm S.W."/>
        </authorList>
    </citation>
    <scope>NUCLEOTIDE SEQUENCE [LARGE SCALE GENOMIC DNA]</scope>
    <source>
        <strain evidence="4 5">MIT 9515</strain>
    </source>
</reference>
<feature type="transmembrane region" description="Helical" evidence="2">
    <location>
        <begin position="112"/>
        <end position="134"/>
    </location>
</feature>
<dbReference type="SMART" id="SM00271">
    <property type="entry name" value="DnaJ"/>
    <property type="match status" value="1"/>
</dbReference>
<dbReference type="OrthoDB" id="9779889at2"/>
<keyword evidence="2" id="KW-0812">Transmembrane</keyword>
<evidence type="ECO:0000259" key="3">
    <source>
        <dbReference type="PROSITE" id="PS50076"/>
    </source>
</evidence>
<dbReference type="PROSITE" id="PS50076">
    <property type="entry name" value="DNAJ_2"/>
    <property type="match status" value="1"/>
</dbReference>
<evidence type="ECO:0000256" key="1">
    <source>
        <dbReference type="ARBA" id="ARBA00023186"/>
    </source>
</evidence>
<dbReference type="CDD" id="cd06257">
    <property type="entry name" value="DnaJ"/>
    <property type="match status" value="1"/>
</dbReference>
<dbReference type="PROSITE" id="PS00636">
    <property type="entry name" value="DNAJ_1"/>
    <property type="match status" value="1"/>
</dbReference>